<dbReference type="InterPro" id="IPR013783">
    <property type="entry name" value="Ig-like_fold"/>
</dbReference>
<comment type="subcellular location">
    <subcellularLocation>
        <location evidence="1">Membrane</location>
        <topology evidence="1">Single-pass membrane protein</topology>
    </subcellularLocation>
</comment>
<feature type="domain" description="Ig-like" evidence="10">
    <location>
        <begin position="620"/>
        <end position="720"/>
    </location>
</feature>
<evidence type="ECO:0000256" key="2">
    <source>
        <dbReference type="ARBA" id="ARBA00022692"/>
    </source>
</evidence>
<feature type="domain" description="Ig-like" evidence="10">
    <location>
        <begin position="24"/>
        <end position="119"/>
    </location>
</feature>
<dbReference type="Pfam" id="PF07679">
    <property type="entry name" value="I-set"/>
    <property type="match status" value="2"/>
</dbReference>
<accession>A0A7R9FKF7</accession>
<keyword evidence="7" id="KW-0472">Membrane</keyword>
<dbReference type="FunFam" id="2.60.40.10:FF:000333">
    <property type="entry name" value="Down syndrome cell adhesion molecule"/>
    <property type="match status" value="2"/>
</dbReference>
<feature type="domain" description="Ig-like" evidence="10">
    <location>
        <begin position="314"/>
        <end position="407"/>
    </location>
</feature>
<dbReference type="Pfam" id="PF13927">
    <property type="entry name" value="Ig_3"/>
    <property type="match status" value="4"/>
</dbReference>
<protein>
    <recommendedName>
        <fullName evidence="10">Ig-like domain-containing protein</fullName>
    </recommendedName>
</protein>
<dbReference type="PANTHER" id="PTHR12231:SF253">
    <property type="entry name" value="DPR-INTERACTING PROTEIN ETA, ISOFORM B-RELATED"/>
    <property type="match status" value="1"/>
</dbReference>
<evidence type="ECO:0000256" key="3">
    <source>
        <dbReference type="ARBA" id="ARBA00022729"/>
    </source>
</evidence>
<keyword evidence="6" id="KW-1133">Transmembrane helix</keyword>
<dbReference type="CDD" id="cd20956">
    <property type="entry name" value="IgI_4_Dscam"/>
    <property type="match status" value="1"/>
</dbReference>
<dbReference type="SUPFAM" id="SSF48726">
    <property type="entry name" value="Immunoglobulin"/>
    <property type="match status" value="7"/>
</dbReference>
<dbReference type="FunFam" id="2.60.40.10:FF:000017">
    <property type="entry name" value="Down syndrome cell adhesion molecule b"/>
    <property type="match status" value="1"/>
</dbReference>
<feature type="domain" description="Ig-like" evidence="10">
    <location>
        <begin position="519"/>
        <end position="615"/>
    </location>
</feature>
<dbReference type="CDD" id="cd20958">
    <property type="entry name" value="IgI_5_Dscam"/>
    <property type="match status" value="1"/>
</dbReference>
<dbReference type="PANTHER" id="PTHR12231">
    <property type="entry name" value="CTX-RELATED TYPE I TRANSMEMBRANE PROTEIN"/>
    <property type="match status" value="1"/>
</dbReference>
<dbReference type="SMART" id="SM00409">
    <property type="entry name" value="IG"/>
    <property type="match status" value="7"/>
</dbReference>
<dbReference type="Gene3D" id="2.60.40.10">
    <property type="entry name" value="Immunoglobulins"/>
    <property type="match status" value="7"/>
</dbReference>
<evidence type="ECO:0000256" key="6">
    <source>
        <dbReference type="ARBA" id="ARBA00022989"/>
    </source>
</evidence>
<dbReference type="InterPro" id="IPR003598">
    <property type="entry name" value="Ig_sub2"/>
</dbReference>
<evidence type="ECO:0000256" key="1">
    <source>
        <dbReference type="ARBA" id="ARBA00004167"/>
    </source>
</evidence>
<sequence>MVQAKASLSQLTSLPMTGRSWFDPVAMQEYTIDAGSSIVVRGNSAVLRCIVPSFVKDFIKVTSWLQDGNFNIYPSRDGDGKLHMLPTGELVVVNAGSADSYSTYQCRVAHRLSGETRVSTGVARISVSEAHGLTPPRFSERTLSIEAPRDELVVLPCFAEGDPPPEYRWEFGGSPVPEDEQRYTSGGLLIIPRARPHDSGRYTCTASNPAGNSRLDVSLLVSWPLSARVSPALLTAGLGQPAQLTCTTTGHPVTMVLWMKNGQSLSSLRGGMSGEVFHLASVSREDQGMYQCFVKNEKDMAQGTAELRLGDTPPQLVYGFIRQNIQPGPSVSLKCVASGNPTPNIKWTLDGYPLPLNERFVIGQYVPMYGDVISHVNITSVHVQEGGTYQCSAVNRVGEASHSAQLNVYGKLHIGQIVAARWLFQGAPHVRPMGEVSAVAGENLKITCPVAGFPIDGVKWYKGDRELPINRRHLVFPNNTLVIEKVQSGVDNGVYRCDATDKQARTASGTAHVNVMVPPKITPFNFRSDLHLGERVGVQCVVSKGDPPLDVYWLKDGHKLGVHDGQVEGEGIVLRTLDQFTSVLSIGALALTHGGNYTCQARNNAALATHTAPLSVNVPPAITPFSFGELSAGERVRVTCSVKRGDGPISISWLKDASPLMSQGPSLSLHDELDLTIQHLEEYSSVLAIRSVSSRHSGNYTCVASNPTRTTMFTAQLLVTGKLHILGVVMAGMCPNTDLHLFILIPL</sequence>
<keyword evidence="8" id="KW-1015">Disulfide bond</keyword>
<keyword evidence="9" id="KW-0393">Immunoglobulin domain</keyword>
<feature type="domain" description="Ig-like" evidence="10">
    <location>
        <begin position="428"/>
        <end position="508"/>
    </location>
</feature>
<feature type="domain" description="Ig-like" evidence="10">
    <location>
        <begin position="136"/>
        <end position="222"/>
    </location>
</feature>
<dbReference type="GO" id="GO:0007155">
    <property type="term" value="P:cell adhesion"/>
    <property type="evidence" value="ECO:0007669"/>
    <property type="project" value="UniProtKB-KW"/>
</dbReference>
<dbReference type="AlphaFoldDB" id="A0A7R9FKF7"/>
<dbReference type="InterPro" id="IPR051170">
    <property type="entry name" value="Neural/epithelial_adhesion"/>
</dbReference>
<organism evidence="11">
    <name type="scientific">Timema tahoe</name>
    <dbReference type="NCBI Taxonomy" id="61484"/>
    <lineage>
        <taxon>Eukaryota</taxon>
        <taxon>Metazoa</taxon>
        <taxon>Ecdysozoa</taxon>
        <taxon>Arthropoda</taxon>
        <taxon>Hexapoda</taxon>
        <taxon>Insecta</taxon>
        <taxon>Pterygota</taxon>
        <taxon>Neoptera</taxon>
        <taxon>Polyneoptera</taxon>
        <taxon>Phasmatodea</taxon>
        <taxon>Timematodea</taxon>
        <taxon>Timematoidea</taxon>
        <taxon>Timematidae</taxon>
        <taxon>Timema</taxon>
    </lineage>
</organism>
<evidence type="ECO:0000256" key="8">
    <source>
        <dbReference type="ARBA" id="ARBA00023157"/>
    </source>
</evidence>
<dbReference type="GO" id="GO:0048812">
    <property type="term" value="P:neuron projection morphogenesis"/>
    <property type="evidence" value="ECO:0007669"/>
    <property type="project" value="UniProtKB-ARBA"/>
</dbReference>
<evidence type="ECO:0000259" key="10">
    <source>
        <dbReference type="PROSITE" id="PS50835"/>
    </source>
</evidence>
<dbReference type="InterPro" id="IPR007110">
    <property type="entry name" value="Ig-like_dom"/>
</dbReference>
<dbReference type="SMART" id="SM00408">
    <property type="entry name" value="IGc2"/>
    <property type="match status" value="6"/>
</dbReference>
<evidence type="ECO:0000256" key="7">
    <source>
        <dbReference type="ARBA" id="ARBA00023136"/>
    </source>
</evidence>
<dbReference type="EMBL" id="OE000497">
    <property type="protein sequence ID" value="CAD7454059.1"/>
    <property type="molecule type" value="Genomic_DNA"/>
</dbReference>
<keyword evidence="5" id="KW-0130">Cell adhesion</keyword>
<proteinExistence type="predicted"/>
<keyword evidence="3" id="KW-0732">Signal</keyword>
<name>A0A7R9FKF7_9NEOP</name>
<evidence type="ECO:0000256" key="9">
    <source>
        <dbReference type="ARBA" id="ARBA00023319"/>
    </source>
</evidence>
<dbReference type="FunFam" id="2.60.40.10:FF:000032">
    <property type="entry name" value="palladin isoform X1"/>
    <property type="match status" value="1"/>
</dbReference>
<evidence type="ECO:0000313" key="11">
    <source>
        <dbReference type="EMBL" id="CAD7454059.1"/>
    </source>
</evidence>
<reference evidence="11" key="1">
    <citation type="submission" date="2020-11" db="EMBL/GenBank/DDBJ databases">
        <authorList>
            <person name="Tran Van P."/>
        </authorList>
    </citation>
    <scope>NUCLEOTIDE SEQUENCE</scope>
</reference>
<keyword evidence="4" id="KW-0677">Repeat</keyword>
<dbReference type="InterPro" id="IPR003599">
    <property type="entry name" value="Ig_sub"/>
</dbReference>
<dbReference type="GO" id="GO:0016020">
    <property type="term" value="C:membrane"/>
    <property type="evidence" value="ECO:0007669"/>
    <property type="project" value="UniProtKB-SubCell"/>
</dbReference>
<evidence type="ECO:0000256" key="4">
    <source>
        <dbReference type="ARBA" id="ARBA00022737"/>
    </source>
</evidence>
<gene>
    <name evidence="11" type="ORF">TTEB3V08_LOCUS2176</name>
</gene>
<dbReference type="InterPro" id="IPR036179">
    <property type="entry name" value="Ig-like_dom_sf"/>
</dbReference>
<dbReference type="CDD" id="cd00096">
    <property type="entry name" value="Ig"/>
    <property type="match status" value="1"/>
</dbReference>
<dbReference type="PROSITE" id="PS50835">
    <property type="entry name" value="IG_LIKE"/>
    <property type="match status" value="7"/>
</dbReference>
<feature type="domain" description="Ig-like" evidence="10">
    <location>
        <begin position="224"/>
        <end position="308"/>
    </location>
</feature>
<keyword evidence="2" id="KW-0812">Transmembrane</keyword>
<evidence type="ECO:0000256" key="5">
    <source>
        <dbReference type="ARBA" id="ARBA00022889"/>
    </source>
</evidence>
<dbReference type="InterPro" id="IPR013098">
    <property type="entry name" value="Ig_I-set"/>
</dbReference>